<dbReference type="GO" id="GO:0033942">
    <property type="term" value="F:4-alpha-D-(1-&gt;4)-alpha-D-glucanotrehalose trehalohydrolase activity"/>
    <property type="evidence" value="ECO:0007669"/>
    <property type="project" value="UniProtKB-EC"/>
</dbReference>
<dbReference type="CDD" id="cd11325">
    <property type="entry name" value="AmyAc_GTHase"/>
    <property type="match status" value="1"/>
</dbReference>
<evidence type="ECO:0000256" key="7">
    <source>
        <dbReference type="ARBA" id="ARBA00022801"/>
    </source>
</evidence>
<feature type="domain" description="Glycosyl hydrolase family 13 catalytic" evidence="18">
    <location>
        <begin position="122"/>
        <end position="466"/>
    </location>
</feature>
<keyword evidence="9 14" id="KW-0326">Glycosidase</keyword>
<evidence type="ECO:0000256" key="12">
    <source>
        <dbReference type="ARBA" id="ARBA00034013"/>
    </source>
</evidence>
<keyword evidence="6" id="KW-0963">Cytoplasm</keyword>
<comment type="subcellular location">
    <subcellularLocation>
        <location evidence="1 15">Cytoplasm</location>
    </subcellularLocation>
</comment>
<proteinExistence type="inferred from homology"/>
<dbReference type="EMBL" id="LXQC01000139">
    <property type="protein sequence ID" value="TFE68612.1"/>
    <property type="molecule type" value="Genomic_DNA"/>
</dbReference>
<dbReference type="AlphaFoldDB" id="A0A4Y8PC79"/>
<dbReference type="NCBIfam" id="TIGR02402">
    <property type="entry name" value="trehalose_TreZ"/>
    <property type="match status" value="1"/>
</dbReference>
<comment type="catalytic activity">
    <reaction evidence="12 14">
        <text>hydrolysis of (1-&gt;4)-alpha-D-glucosidic linkage in 4-alpha-D-[(1-&gt;4)-alpha-D-glucanosyl]n trehalose to yield trehalose and (1-&gt;4)-alpha-D-glucan.</text>
        <dbReference type="EC" id="3.2.1.141"/>
    </reaction>
</comment>
<dbReference type="SUPFAM" id="SSF51445">
    <property type="entry name" value="(Trans)glycosidases"/>
    <property type="match status" value="1"/>
</dbReference>
<comment type="pathway">
    <text evidence="2 14">Glycan biosynthesis; trehalose biosynthesis.</text>
</comment>
<feature type="active site" description="Proton donor" evidence="15">
    <location>
        <position position="305"/>
    </location>
</feature>
<gene>
    <name evidence="19" type="ORF">A7Q10_08175</name>
</gene>
<evidence type="ECO:0000256" key="2">
    <source>
        <dbReference type="ARBA" id="ARBA00005199"/>
    </source>
</evidence>
<dbReference type="GO" id="GO:0005737">
    <property type="term" value="C:cytoplasm"/>
    <property type="evidence" value="ECO:0007669"/>
    <property type="project" value="UniProtKB-SubCell"/>
</dbReference>
<dbReference type="GO" id="GO:0005992">
    <property type="term" value="P:trehalose biosynthetic process"/>
    <property type="evidence" value="ECO:0007669"/>
    <property type="project" value="UniProtKB-UniRule"/>
</dbReference>
<dbReference type="Gene3D" id="1.10.10.760">
    <property type="entry name" value="E-set domains of sugar-utilizing enzymes"/>
    <property type="match status" value="1"/>
</dbReference>
<dbReference type="Gene3D" id="3.20.20.80">
    <property type="entry name" value="Glycosidases"/>
    <property type="match status" value="1"/>
</dbReference>
<dbReference type="InterPro" id="IPR013783">
    <property type="entry name" value="Ig-like_fold"/>
</dbReference>
<comment type="caution">
    <text evidence="19">The sequence shown here is derived from an EMBL/GenBank/DDBJ whole genome shotgun (WGS) entry which is preliminary data.</text>
</comment>
<dbReference type="InterPro" id="IPR017853">
    <property type="entry name" value="GH"/>
</dbReference>
<sequence length="621" mass="72263">MNNLVENIIPVGAIPSSDEIHFTVWGPFLHDCKVHLYEPQETVIPMEKNKRGYWNSVFKITEHHQKITYKYLINEKEEYPDPASRYQPFGVHERSEVIQFDNTQNPQDYSLRPKLEDYVIYELHVGTFTPQGTFEAIIPRIAKLKDLGVNSIEIMPVAQFPGKRNWGYDGVYPFAVQNSYGGPWGLRKLVNHCHQMGIAVILDVVYNHLGPEGNYLSKFGPYFTSKYKTPWGEAINYDDAFCDEVRNYFIYNALYWFNEFDIDALRLDAIHAIYDESAYLFLEELADKVKEYDLKTNQTHFLIVESDRNDPRFIYPKAEGGYSLHAQWCDDFHHALHAYITGEKNGYYADFGSLAQLAKAYQQGYVMDGCYSSYRKRKHGRKPQKANRGQLIVFSQNHDQVGNRFRGERLSILVSFEELKIIAALTLFSGFIPLLFMGEEYGEKNPFCYFVDHGDPALLQAVREGRKREFQAFYGDQDGYDPTIEETFKKSIIQWELHQKDKHALLWSVYKECLTLRKKLKILQPLSNISPKVYFNEKEKIFSFLFENEEEKIIGLTNFDCVERTFVVDQRLEPLEKMLDLAEEKWSGLGSLSPSRLIGENLSVGVNPKNFVLYYNHKDLA</sequence>
<evidence type="ECO:0000256" key="8">
    <source>
        <dbReference type="ARBA" id="ARBA00023277"/>
    </source>
</evidence>
<dbReference type="InterPro" id="IPR044901">
    <property type="entry name" value="Trehalose_TreZ_E-set_sf"/>
</dbReference>
<name>A0A4Y8PC79_9BACT</name>
<protein>
    <recommendedName>
        <fullName evidence="5 13">Malto-oligosyltrehalose trehalohydrolase</fullName>
        <shortName evidence="14">MTHase</shortName>
        <ecNumber evidence="4 13">3.2.1.141</ecNumber>
    </recommendedName>
    <alternativeName>
        <fullName evidence="11 14">4-alpha-D-((1-&gt;4)-alpha-D-glucano)trehalose trehalohydrolase</fullName>
    </alternativeName>
    <alternativeName>
        <fullName evidence="10 14">Maltooligosyl trehalose trehalohydrolase</fullName>
    </alternativeName>
</protein>
<dbReference type="EC" id="3.2.1.141" evidence="4 13"/>
<dbReference type="SMART" id="SM00642">
    <property type="entry name" value="Aamy"/>
    <property type="match status" value="1"/>
</dbReference>
<comment type="similarity">
    <text evidence="3 14">Belongs to the glycosyl hydrolase 13 family.</text>
</comment>
<dbReference type="OrthoDB" id="9800174at2"/>
<dbReference type="PANTHER" id="PTHR43651">
    <property type="entry name" value="1,4-ALPHA-GLUCAN-BRANCHING ENZYME"/>
    <property type="match status" value="1"/>
</dbReference>
<dbReference type="UniPathway" id="UPA00299"/>
<keyword evidence="8" id="KW-0119">Carbohydrate metabolism</keyword>
<evidence type="ECO:0000256" key="4">
    <source>
        <dbReference type="ARBA" id="ARBA00012268"/>
    </source>
</evidence>
<feature type="site" description="Transition state stabilizer" evidence="17">
    <location>
        <position position="399"/>
    </location>
</feature>
<keyword evidence="7 14" id="KW-0378">Hydrolase</keyword>
<evidence type="ECO:0000256" key="16">
    <source>
        <dbReference type="PIRSR" id="PIRSR006337-2"/>
    </source>
</evidence>
<evidence type="ECO:0000256" key="9">
    <source>
        <dbReference type="ARBA" id="ARBA00023295"/>
    </source>
</evidence>
<evidence type="ECO:0000256" key="3">
    <source>
        <dbReference type="ARBA" id="ARBA00008061"/>
    </source>
</evidence>
<dbReference type="SUPFAM" id="SSF81296">
    <property type="entry name" value="E set domains"/>
    <property type="match status" value="1"/>
</dbReference>
<feature type="active site" description="Nucleophile" evidence="15">
    <location>
        <position position="268"/>
    </location>
</feature>
<feature type="binding site" evidence="16">
    <location>
        <begin position="266"/>
        <end position="271"/>
    </location>
    <ligand>
        <name>substrate</name>
    </ligand>
</feature>
<feature type="binding site" evidence="16">
    <location>
        <begin position="398"/>
        <end position="403"/>
    </location>
    <ligand>
        <name>substrate</name>
    </ligand>
</feature>
<dbReference type="PIRSF" id="PIRSF006337">
    <property type="entry name" value="Trehalose_TreZ"/>
    <property type="match status" value="1"/>
</dbReference>
<dbReference type="Pfam" id="PF00128">
    <property type="entry name" value="Alpha-amylase"/>
    <property type="match status" value="1"/>
</dbReference>
<dbReference type="InterPro" id="IPR014756">
    <property type="entry name" value="Ig_E-set"/>
</dbReference>
<reference evidence="19 20" key="1">
    <citation type="submission" date="2016-05" db="EMBL/GenBank/DDBJ databases">
        <title>Diversity and Homogeneity among Thermoacidophilic Verrucomicrobia Methanotrophs Linked with Geographical Origin.</title>
        <authorList>
            <person name="Erikstad H.-A."/>
            <person name="Smestad N.B."/>
            <person name="Ceballos R.M."/>
            <person name="Birkeland N.-K."/>
        </authorList>
    </citation>
    <scope>NUCLEOTIDE SEQUENCE [LARGE SCALE GENOMIC DNA]</scope>
    <source>
        <strain evidence="19 20">Phi</strain>
    </source>
</reference>
<dbReference type="InterPro" id="IPR012768">
    <property type="entry name" value="Trehalose_TreZ"/>
</dbReference>
<evidence type="ECO:0000313" key="20">
    <source>
        <dbReference type="Proteomes" id="UP000297713"/>
    </source>
</evidence>
<dbReference type="Gene3D" id="2.60.40.10">
    <property type="entry name" value="Immunoglobulins"/>
    <property type="match status" value="1"/>
</dbReference>
<evidence type="ECO:0000256" key="10">
    <source>
        <dbReference type="ARBA" id="ARBA00032057"/>
    </source>
</evidence>
<dbReference type="RefSeq" id="WP_134440112.1">
    <property type="nucleotide sequence ID" value="NZ_LXQC01000139.1"/>
</dbReference>
<evidence type="ECO:0000259" key="18">
    <source>
        <dbReference type="SMART" id="SM00642"/>
    </source>
</evidence>
<accession>A0A4Y8PC79</accession>
<feature type="binding site" evidence="16">
    <location>
        <begin position="330"/>
        <end position="334"/>
    </location>
    <ligand>
        <name>substrate</name>
    </ligand>
</feature>
<dbReference type="InterPro" id="IPR006047">
    <property type="entry name" value="GH13_cat_dom"/>
</dbReference>
<evidence type="ECO:0000256" key="13">
    <source>
        <dbReference type="NCBIfam" id="TIGR02402"/>
    </source>
</evidence>
<evidence type="ECO:0000256" key="17">
    <source>
        <dbReference type="PIRSR" id="PIRSR006337-3"/>
    </source>
</evidence>
<dbReference type="PANTHER" id="PTHR43651:SF11">
    <property type="entry name" value="MALTO-OLIGOSYLTREHALOSE TREHALOHYDROLASE"/>
    <property type="match status" value="1"/>
</dbReference>
<dbReference type="Proteomes" id="UP000297713">
    <property type="component" value="Unassembled WGS sequence"/>
</dbReference>
<evidence type="ECO:0000256" key="15">
    <source>
        <dbReference type="PIRSR" id="PIRSR006337-1"/>
    </source>
</evidence>
<evidence type="ECO:0000256" key="11">
    <source>
        <dbReference type="ARBA" id="ARBA00033284"/>
    </source>
</evidence>
<evidence type="ECO:0000256" key="14">
    <source>
        <dbReference type="PIRNR" id="PIRNR006337"/>
    </source>
</evidence>
<evidence type="ECO:0000313" key="19">
    <source>
        <dbReference type="EMBL" id="TFE68612.1"/>
    </source>
</evidence>
<evidence type="ECO:0000256" key="5">
    <source>
        <dbReference type="ARBA" id="ARBA00015938"/>
    </source>
</evidence>
<evidence type="ECO:0000256" key="1">
    <source>
        <dbReference type="ARBA" id="ARBA00004496"/>
    </source>
</evidence>
<keyword evidence="20" id="KW-1185">Reference proteome</keyword>
<evidence type="ECO:0000256" key="6">
    <source>
        <dbReference type="ARBA" id="ARBA00022490"/>
    </source>
</evidence>
<organism evidence="19 20">
    <name type="scientific">Methylacidiphilum caldifontis</name>
    <dbReference type="NCBI Taxonomy" id="2795386"/>
    <lineage>
        <taxon>Bacteria</taxon>
        <taxon>Pseudomonadati</taxon>
        <taxon>Verrucomicrobiota</taxon>
        <taxon>Methylacidiphilae</taxon>
        <taxon>Methylacidiphilales</taxon>
        <taxon>Methylacidiphilaceae</taxon>
        <taxon>Methylacidiphilum (ex Ratnadevi et al. 2023)</taxon>
    </lineage>
</organism>